<gene>
    <name evidence="2" type="ORF">E3N88_40763</name>
    <name evidence="1" type="ORF">E3N88_42182</name>
</gene>
<organism evidence="2 3">
    <name type="scientific">Mikania micrantha</name>
    <name type="common">bitter vine</name>
    <dbReference type="NCBI Taxonomy" id="192012"/>
    <lineage>
        <taxon>Eukaryota</taxon>
        <taxon>Viridiplantae</taxon>
        <taxon>Streptophyta</taxon>
        <taxon>Embryophyta</taxon>
        <taxon>Tracheophyta</taxon>
        <taxon>Spermatophyta</taxon>
        <taxon>Magnoliopsida</taxon>
        <taxon>eudicotyledons</taxon>
        <taxon>Gunneridae</taxon>
        <taxon>Pentapetalae</taxon>
        <taxon>asterids</taxon>
        <taxon>campanulids</taxon>
        <taxon>Asterales</taxon>
        <taxon>Asteraceae</taxon>
        <taxon>Asteroideae</taxon>
        <taxon>Heliantheae alliance</taxon>
        <taxon>Eupatorieae</taxon>
        <taxon>Mikania</taxon>
    </lineage>
</organism>
<reference evidence="2 3" key="1">
    <citation type="submission" date="2019-05" db="EMBL/GenBank/DDBJ databases">
        <title>Mikania micrantha, genome provides insights into the molecular mechanism of rapid growth.</title>
        <authorList>
            <person name="Liu B."/>
        </authorList>
    </citation>
    <scope>NUCLEOTIDE SEQUENCE [LARGE SCALE GENOMIC DNA]</scope>
    <source>
        <strain evidence="2">NLD-2019</strain>
        <tissue evidence="2">Leaf</tissue>
    </source>
</reference>
<comment type="caution">
    <text evidence="2">The sequence shown here is derived from an EMBL/GenBank/DDBJ whole genome shotgun (WGS) entry which is preliminary data.</text>
</comment>
<dbReference type="Proteomes" id="UP000326396">
    <property type="component" value="Linkage Group LG9"/>
</dbReference>
<keyword evidence="3" id="KW-1185">Reference proteome</keyword>
<dbReference type="EMBL" id="SZYD01000019">
    <property type="protein sequence ID" value="KAD2393786.1"/>
    <property type="molecule type" value="Genomic_DNA"/>
</dbReference>
<protein>
    <submittedName>
        <fullName evidence="2">Uncharacterized protein</fullName>
    </submittedName>
</protein>
<name>A0A5N6LNR9_9ASTR</name>
<sequence>MWMKLQSFADVGRFGHEGERWAMKGSIQKIVTLMKSEKMFESQEGLTILAQLIRDCMNNDEDFEEDEGSSGYG</sequence>
<accession>A0A5N6LNR9</accession>
<evidence type="ECO:0000313" key="2">
    <source>
        <dbReference type="EMBL" id="KAD2393786.1"/>
    </source>
</evidence>
<dbReference type="OrthoDB" id="1657402at2759"/>
<dbReference type="EMBL" id="SZYD01000396">
    <property type="protein sequence ID" value="KAD1872326.1"/>
    <property type="molecule type" value="Genomic_DNA"/>
</dbReference>
<proteinExistence type="predicted"/>
<evidence type="ECO:0000313" key="1">
    <source>
        <dbReference type="EMBL" id="KAD1872326.1"/>
    </source>
</evidence>
<evidence type="ECO:0000313" key="3">
    <source>
        <dbReference type="Proteomes" id="UP000326396"/>
    </source>
</evidence>
<dbReference type="AlphaFoldDB" id="A0A5N6LNR9"/>